<protein>
    <submittedName>
        <fullName evidence="1">Uncharacterized protein</fullName>
    </submittedName>
</protein>
<dbReference type="EMBL" id="CAJOBR010075901">
    <property type="protein sequence ID" value="CAF5111869.1"/>
    <property type="molecule type" value="Genomic_DNA"/>
</dbReference>
<name>A0A822F3V2_9BILA</name>
<dbReference type="AlphaFoldDB" id="A0A822F3V2"/>
<proteinExistence type="predicted"/>
<organism evidence="1 2">
    <name type="scientific">Rotaria socialis</name>
    <dbReference type="NCBI Taxonomy" id="392032"/>
    <lineage>
        <taxon>Eukaryota</taxon>
        <taxon>Metazoa</taxon>
        <taxon>Spiralia</taxon>
        <taxon>Gnathifera</taxon>
        <taxon>Rotifera</taxon>
        <taxon>Eurotatoria</taxon>
        <taxon>Bdelloidea</taxon>
        <taxon>Philodinida</taxon>
        <taxon>Philodinidae</taxon>
        <taxon>Rotaria</taxon>
    </lineage>
</organism>
<feature type="non-terminal residue" evidence="1">
    <location>
        <position position="1"/>
    </location>
</feature>
<evidence type="ECO:0000313" key="1">
    <source>
        <dbReference type="EMBL" id="CAF5111869.1"/>
    </source>
</evidence>
<sequence length="81" mass="9240">QQSFEPTLDLSEKQFRSLTETILNNKDEYSNLQFEIGRLLIPVDDMKESSANDFSQSDSGYSMTTATYESLASKVKNEFET</sequence>
<evidence type="ECO:0000313" key="2">
    <source>
        <dbReference type="Proteomes" id="UP000663848"/>
    </source>
</evidence>
<comment type="caution">
    <text evidence="1">The sequence shown here is derived from an EMBL/GenBank/DDBJ whole genome shotgun (WGS) entry which is preliminary data.</text>
</comment>
<dbReference type="Proteomes" id="UP000663848">
    <property type="component" value="Unassembled WGS sequence"/>
</dbReference>
<accession>A0A822F3V2</accession>
<gene>
    <name evidence="1" type="ORF">QYT958_LOCUS45493</name>
</gene>
<feature type="non-terminal residue" evidence="1">
    <location>
        <position position="81"/>
    </location>
</feature>
<reference evidence="1" key="1">
    <citation type="submission" date="2021-02" db="EMBL/GenBank/DDBJ databases">
        <authorList>
            <person name="Nowell W R."/>
        </authorList>
    </citation>
    <scope>NUCLEOTIDE SEQUENCE</scope>
</reference>